<dbReference type="AlphaFoldDB" id="A0A4R1BA82"/>
<dbReference type="InterPro" id="IPR000468">
    <property type="entry name" value="Barstar"/>
</dbReference>
<keyword evidence="4" id="KW-1185">Reference proteome</keyword>
<proteinExistence type="inferred from homology"/>
<feature type="domain" description="Barstar (barnase inhibitor)" evidence="2">
    <location>
        <begin position="32"/>
        <end position="123"/>
    </location>
</feature>
<sequence length="135" mass="14006">MSGLAIADVLGHPQHNGIYRLAPGATLPAGLIHLAGRRLTGKPAMLEAVAEAFACPDYFGANWDALEDSLGDLSWLAGPIGLVIEAADLPAAAAPDSWPVLLDILGDVSRSWRGAGRPFAVFLRGGHDAYPLIAG</sequence>
<accession>A0A4R1BA82</accession>
<dbReference type="OrthoDB" id="5295683at2"/>
<gene>
    <name evidence="3" type="ORF">EZJ19_10025</name>
</gene>
<dbReference type="SUPFAM" id="SSF52038">
    <property type="entry name" value="Barstar-related"/>
    <property type="match status" value="1"/>
</dbReference>
<organism evidence="3 4">
    <name type="scientific">Parasulfuritortus cantonensis</name>
    <dbReference type="NCBI Taxonomy" id="2528202"/>
    <lineage>
        <taxon>Bacteria</taxon>
        <taxon>Pseudomonadati</taxon>
        <taxon>Pseudomonadota</taxon>
        <taxon>Betaproteobacteria</taxon>
        <taxon>Nitrosomonadales</taxon>
        <taxon>Thiobacillaceae</taxon>
        <taxon>Parasulfuritortus</taxon>
    </lineage>
</organism>
<dbReference type="Proteomes" id="UP000295443">
    <property type="component" value="Unassembled WGS sequence"/>
</dbReference>
<comment type="similarity">
    <text evidence="1">Belongs to the barstar family.</text>
</comment>
<protein>
    <submittedName>
        <fullName evidence="3">Barnase inhibitor</fullName>
    </submittedName>
</protein>
<comment type="caution">
    <text evidence="3">The sequence shown here is derived from an EMBL/GenBank/DDBJ whole genome shotgun (WGS) entry which is preliminary data.</text>
</comment>
<evidence type="ECO:0000313" key="3">
    <source>
        <dbReference type="EMBL" id="TCJ13861.1"/>
    </source>
</evidence>
<dbReference type="EMBL" id="SJZB01000036">
    <property type="protein sequence ID" value="TCJ13861.1"/>
    <property type="molecule type" value="Genomic_DNA"/>
</dbReference>
<dbReference type="InterPro" id="IPR035905">
    <property type="entry name" value="Barstar-like_sf"/>
</dbReference>
<reference evidence="3 4" key="1">
    <citation type="submission" date="2019-03" db="EMBL/GenBank/DDBJ databases">
        <title>Genome sequence of Thiobacillaceae bacterium LSR1, a sulfur-oxidizing bacterium isolated from freshwater sediment.</title>
        <authorList>
            <person name="Li S."/>
        </authorList>
    </citation>
    <scope>NUCLEOTIDE SEQUENCE [LARGE SCALE GENOMIC DNA]</scope>
    <source>
        <strain evidence="3 4">LSR1</strain>
    </source>
</reference>
<evidence type="ECO:0000313" key="4">
    <source>
        <dbReference type="Proteomes" id="UP000295443"/>
    </source>
</evidence>
<evidence type="ECO:0000256" key="1">
    <source>
        <dbReference type="ARBA" id="ARBA00006845"/>
    </source>
</evidence>
<evidence type="ECO:0000259" key="2">
    <source>
        <dbReference type="Pfam" id="PF01337"/>
    </source>
</evidence>
<dbReference type="Pfam" id="PF01337">
    <property type="entry name" value="Barstar"/>
    <property type="match status" value="1"/>
</dbReference>
<dbReference type="RefSeq" id="WP_131447157.1">
    <property type="nucleotide sequence ID" value="NZ_SJZB01000036.1"/>
</dbReference>
<name>A0A4R1BA82_9PROT</name>
<dbReference type="Gene3D" id="3.30.370.10">
    <property type="entry name" value="Barstar-like"/>
    <property type="match status" value="1"/>
</dbReference>